<comment type="caution">
    <text evidence="2">The sequence shown here is derived from an EMBL/GenBank/DDBJ whole genome shotgun (WGS) entry which is preliminary data.</text>
</comment>
<dbReference type="InterPro" id="IPR036291">
    <property type="entry name" value="NAD(P)-bd_dom_sf"/>
</dbReference>
<name>A0A537M7E2_9BACT</name>
<dbReference type="SUPFAM" id="SSF51735">
    <property type="entry name" value="NAD(P)-binding Rossmann-fold domains"/>
    <property type="match status" value="1"/>
</dbReference>
<dbReference type="InterPro" id="IPR013332">
    <property type="entry name" value="KPR_N"/>
</dbReference>
<dbReference type="GO" id="GO:0005737">
    <property type="term" value="C:cytoplasm"/>
    <property type="evidence" value="ECO:0007669"/>
    <property type="project" value="TreeGrafter"/>
</dbReference>
<feature type="non-terminal residue" evidence="2">
    <location>
        <position position="168"/>
    </location>
</feature>
<dbReference type="AlphaFoldDB" id="A0A537M7E2"/>
<sequence length="168" mass="17464">MHVLCFGAGAIGSLVGARLSESGVAVTLLARRDHVAAIRTRGLIVETPRGRTVCKNVDSITALDDLAVRPDLVLLTVKAYHTVAALEALRPLLADHAAIVSLQNGIGNEEQIAAVCGIPRTIAATVTISASRPRPGVVRQHTMAGGIGVAPLDPRREASDLVGLFRGA</sequence>
<feature type="domain" description="Ketopantoate reductase N-terminal" evidence="1">
    <location>
        <begin position="5"/>
        <end position="149"/>
    </location>
</feature>
<evidence type="ECO:0000259" key="1">
    <source>
        <dbReference type="Pfam" id="PF02558"/>
    </source>
</evidence>
<dbReference type="PANTHER" id="PTHR21708">
    <property type="entry name" value="PROBABLE 2-DEHYDROPANTOATE 2-REDUCTASE"/>
    <property type="match status" value="1"/>
</dbReference>
<organism evidence="2 3">
    <name type="scientific">Candidatus Segetimicrobium genomatis</name>
    <dbReference type="NCBI Taxonomy" id="2569760"/>
    <lineage>
        <taxon>Bacteria</taxon>
        <taxon>Bacillati</taxon>
        <taxon>Candidatus Sysuimicrobiota</taxon>
        <taxon>Candidatus Sysuimicrobiia</taxon>
        <taxon>Candidatus Sysuimicrobiales</taxon>
        <taxon>Candidatus Segetimicrobiaceae</taxon>
        <taxon>Candidatus Segetimicrobium</taxon>
    </lineage>
</organism>
<evidence type="ECO:0000313" key="3">
    <source>
        <dbReference type="Proteomes" id="UP000320393"/>
    </source>
</evidence>
<dbReference type="Pfam" id="PF02558">
    <property type="entry name" value="ApbA"/>
    <property type="match status" value="1"/>
</dbReference>
<dbReference type="Gene3D" id="3.40.50.720">
    <property type="entry name" value="NAD(P)-binding Rossmann-like Domain"/>
    <property type="match status" value="1"/>
</dbReference>
<dbReference type="Proteomes" id="UP000320393">
    <property type="component" value="Unassembled WGS sequence"/>
</dbReference>
<reference evidence="2 3" key="1">
    <citation type="journal article" date="2019" name="Nat. Microbiol.">
        <title>Mediterranean grassland soil C-N compound turnover is dependent on rainfall and depth, and is mediated by genomically divergent microorganisms.</title>
        <authorList>
            <person name="Diamond S."/>
            <person name="Andeer P.F."/>
            <person name="Li Z."/>
            <person name="Crits-Christoph A."/>
            <person name="Burstein D."/>
            <person name="Anantharaman K."/>
            <person name="Lane K.R."/>
            <person name="Thomas B.C."/>
            <person name="Pan C."/>
            <person name="Northen T.R."/>
            <person name="Banfield J.F."/>
        </authorList>
    </citation>
    <scope>NUCLEOTIDE SEQUENCE [LARGE SCALE GENOMIC DNA]</scope>
    <source>
        <strain evidence="2">NP_5</strain>
    </source>
</reference>
<gene>
    <name evidence="2" type="ORF">E6H02_01165</name>
</gene>
<dbReference type="EMBL" id="VBAM01000030">
    <property type="protein sequence ID" value="TMJ16172.1"/>
    <property type="molecule type" value="Genomic_DNA"/>
</dbReference>
<dbReference type="InterPro" id="IPR051402">
    <property type="entry name" value="KPR-Related"/>
</dbReference>
<accession>A0A537M7E2</accession>
<evidence type="ECO:0000313" key="2">
    <source>
        <dbReference type="EMBL" id="TMJ16172.1"/>
    </source>
</evidence>
<proteinExistence type="predicted"/>
<protein>
    <submittedName>
        <fullName evidence="2">2-dehydropantoate 2-reductase</fullName>
    </submittedName>
</protein>
<dbReference type="PANTHER" id="PTHR21708:SF26">
    <property type="entry name" value="2-DEHYDROPANTOATE 2-REDUCTASE"/>
    <property type="match status" value="1"/>
</dbReference>